<name>A0A8S1U151_9CILI</name>
<evidence type="ECO:0008006" key="3">
    <source>
        <dbReference type="Google" id="ProtNLM"/>
    </source>
</evidence>
<keyword evidence="2" id="KW-1185">Reference proteome</keyword>
<comment type="caution">
    <text evidence="1">The sequence shown here is derived from an EMBL/GenBank/DDBJ whole genome shotgun (WGS) entry which is preliminary data.</text>
</comment>
<dbReference type="OrthoDB" id="2335338at2759"/>
<organism evidence="1 2">
    <name type="scientific">Paramecium pentaurelia</name>
    <dbReference type="NCBI Taxonomy" id="43138"/>
    <lineage>
        <taxon>Eukaryota</taxon>
        <taxon>Sar</taxon>
        <taxon>Alveolata</taxon>
        <taxon>Ciliophora</taxon>
        <taxon>Intramacronucleata</taxon>
        <taxon>Oligohymenophorea</taxon>
        <taxon>Peniculida</taxon>
        <taxon>Parameciidae</taxon>
        <taxon>Paramecium</taxon>
    </lineage>
</organism>
<evidence type="ECO:0000313" key="1">
    <source>
        <dbReference type="EMBL" id="CAD8156496.1"/>
    </source>
</evidence>
<proteinExistence type="predicted"/>
<protein>
    <recommendedName>
        <fullName evidence="3">Tetratricopeptide repeat protein</fullName>
    </recommendedName>
</protein>
<gene>
    <name evidence="1" type="ORF">PPENT_87.1.T0290023</name>
</gene>
<dbReference type="EMBL" id="CAJJDO010000029">
    <property type="protein sequence ID" value="CAD8156496.1"/>
    <property type="molecule type" value="Genomic_DNA"/>
</dbReference>
<dbReference type="Pfam" id="PF13414">
    <property type="entry name" value="TPR_11"/>
    <property type="match status" value="1"/>
</dbReference>
<reference evidence="1" key="1">
    <citation type="submission" date="2021-01" db="EMBL/GenBank/DDBJ databases">
        <authorList>
            <consortium name="Genoscope - CEA"/>
            <person name="William W."/>
        </authorList>
    </citation>
    <scope>NUCLEOTIDE SEQUENCE</scope>
</reference>
<evidence type="ECO:0000313" key="2">
    <source>
        <dbReference type="Proteomes" id="UP000689195"/>
    </source>
</evidence>
<dbReference type="AlphaFoldDB" id="A0A8S1U151"/>
<dbReference type="Proteomes" id="UP000689195">
    <property type="component" value="Unassembled WGS sequence"/>
</dbReference>
<accession>A0A8S1U151</accession>
<sequence length="198" mass="23494">MKVNKLIYIKQLNQKKHKKNQNIKKKNENQLETQKIFEMATQLLYNQLFYDVTNEGKHEDALKFLLNQIEAIECYDKAIQLNPKNNSAYNNKGQSFILLIAMALIQEYAFYVYINCNNIKWLQTFMIKLLASIKKQLILQIKLLTKLPYLISLNFQQMIDQYTFINFGKNIEAKQCYLNAVNAQFANKDYIQKQLFKL</sequence>